<dbReference type="AlphaFoldDB" id="A0A382X292"/>
<dbReference type="EMBL" id="UINC01164237">
    <property type="protein sequence ID" value="SVD64980.1"/>
    <property type="molecule type" value="Genomic_DNA"/>
</dbReference>
<protein>
    <submittedName>
        <fullName evidence="1">Uncharacterized protein</fullName>
    </submittedName>
</protein>
<reference evidence="1" key="1">
    <citation type="submission" date="2018-05" db="EMBL/GenBank/DDBJ databases">
        <authorList>
            <person name="Lanie J.A."/>
            <person name="Ng W.-L."/>
            <person name="Kazmierczak K.M."/>
            <person name="Andrzejewski T.M."/>
            <person name="Davidsen T.M."/>
            <person name="Wayne K.J."/>
            <person name="Tettelin H."/>
            <person name="Glass J.I."/>
            <person name="Rusch D."/>
            <person name="Podicherti R."/>
            <person name="Tsui H.-C.T."/>
            <person name="Winkler M.E."/>
        </authorList>
    </citation>
    <scope>NUCLEOTIDE SEQUENCE</scope>
</reference>
<sequence length="42" mass="4578">MLIPIVSTSISETHILGYPESSFVLISVAVIPSLSDLMFTLR</sequence>
<organism evidence="1">
    <name type="scientific">marine metagenome</name>
    <dbReference type="NCBI Taxonomy" id="408172"/>
    <lineage>
        <taxon>unclassified sequences</taxon>
        <taxon>metagenomes</taxon>
        <taxon>ecological metagenomes</taxon>
    </lineage>
</organism>
<proteinExistence type="predicted"/>
<gene>
    <name evidence="1" type="ORF">METZ01_LOCUS417834</name>
</gene>
<accession>A0A382X292</accession>
<name>A0A382X292_9ZZZZ</name>
<evidence type="ECO:0000313" key="1">
    <source>
        <dbReference type="EMBL" id="SVD64980.1"/>
    </source>
</evidence>